<name>A0AA35Y3B1_LACSI</name>
<keyword evidence="1" id="KW-0472">Membrane</keyword>
<gene>
    <name evidence="2" type="ORF">LSALG_LOCUS4093</name>
</gene>
<keyword evidence="1" id="KW-0812">Transmembrane</keyword>
<evidence type="ECO:0000313" key="2">
    <source>
        <dbReference type="EMBL" id="CAI9263400.1"/>
    </source>
</evidence>
<protein>
    <submittedName>
        <fullName evidence="2">Uncharacterized protein</fullName>
    </submittedName>
</protein>
<dbReference type="EMBL" id="OX465086">
    <property type="protein sequence ID" value="CAI9263400.1"/>
    <property type="molecule type" value="Genomic_DNA"/>
</dbReference>
<evidence type="ECO:0000256" key="1">
    <source>
        <dbReference type="SAM" id="Phobius"/>
    </source>
</evidence>
<keyword evidence="3" id="KW-1185">Reference proteome</keyword>
<sequence length="110" mass="13070">MQSCLSVILLSIKAIFMGEFIPAWNWAIFAPLLFFGFLLGVAGSLLDSGCHWNLDFALNRLLQERKKKKKKPNKDEIKFPRREEIKFRDVKLHQSWSMFPRVLWTRSWRT</sequence>
<dbReference type="AlphaFoldDB" id="A0AA35Y3B1"/>
<accession>A0AA35Y3B1</accession>
<feature type="transmembrane region" description="Helical" evidence="1">
    <location>
        <begin position="24"/>
        <end position="46"/>
    </location>
</feature>
<evidence type="ECO:0000313" key="3">
    <source>
        <dbReference type="Proteomes" id="UP001177003"/>
    </source>
</evidence>
<dbReference type="Proteomes" id="UP001177003">
    <property type="component" value="Chromosome 0"/>
</dbReference>
<keyword evidence="1" id="KW-1133">Transmembrane helix</keyword>
<proteinExistence type="predicted"/>
<reference evidence="2" key="1">
    <citation type="submission" date="2023-04" db="EMBL/GenBank/DDBJ databases">
        <authorList>
            <person name="Vijverberg K."/>
            <person name="Xiong W."/>
            <person name="Schranz E."/>
        </authorList>
    </citation>
    <scope>NUCLEOTIDE SEQUENCE</scope>
</reference>
<organism evidence="2 3">
    <name type="scientific">Lactuca saligna</name>
    <name type="common">Willowleaf lettuce</name>
    <dbReference type="NCBI Taxonomy" id="75948"/>
    <lineage>
        <taxon>Eukaryota</taxon>
        <taxon>Viridiplantae</taxon>
        <taxon>Streptophyta</taxon>
        <taxon>Embryophyta</taxon>
        <taxon>Tracheophyta</taxon>
        <taxon>Spermatophyta</taxon>
        <taxon>Magnoliopsida</taxon>
        <taxon>eudicotyledons</taxon>
        <taxon>Gunneridae</taxon>
        <taxon>Pentapetalae</taxon>
        <taxon>asterids</taxon>
        <taxon>campanulids</taxon>
        <taxon>Asterales</taxon>
        <taxon>Asteraceae</taxon>
        <taxon>Cichorioideae</taxon>
        <taxon>Cichorieae</taxon>
        <taxon>Lactucinae</taxon>
        <taxon>Lactuca</taxon>
    </lineage>
</organism>